<organism evidence="1 2">
    <name type="scientific">Tetraparma gracilis</name>
    <dbReference type="NCBI Taxonomy" id="2962635"/>
    <lineage>
        <taxon>Eukaryota</taxon>
        <taxon>Sar</taxon>
        <taxon>Stramenopiles</taxon>
        <taxon>Ochrophyta</taxon>
        <taxon>Bolidophyceae</taxon>
        <taxon>Parmales</taxon>
        <taxon>Triparmaceae</taxon>
        <taxon>Tetraparma</taxon>
    </lineage>
</organism>
<evidence type="ECO:0000313" key="1">
    <source>
        <dbReference type="EMBL" id="GMI34824.1"/>
    </source>
</evidence>
<dbReference type="Proteomes" id="UP001165060">
    <property type="component" value="Unassembled WGS sequence"/>
</dbReference>
<dbReference type="EMBL" id="BRYB01003334">
    <property type="protein sequence ID" value="GMI34824.1"/>
    <property type="molecule type" value="Genomic_DNA"/>
</dbReference>
<sequence length="277" mass="30427">MSSSNSSSWLQLSLSRFSGAYATNCEPWRVLEAKSDPRSSRWCCHPRSVGTKGASLTFRLEEKSLASYLEIQNGGCTEIEVWVGLNEGSHNMVMLKSGVRLAANRLNEVKLGHIPCNFVEIRCKKGSPFSIFQLRCSGIPTENIGAVMGPSTEYLLYRATETLLYGPSLRLTRPLAKKRGDKMRKVGGDLTDKSYSYLTNLTTPPSMSLHDDRVAVDGVNMHQRKLDNALHQLSMIAKVPPSPDLYAILPKGVGGRAGLREETAMGGPGDEVLMMSF</sequence>
<comment type="caution">
    <text evidence="1">The sequence shown here is derived from an EMBL/GenBank/DDBJ whole genome shotgun (WGS) entry which is preliminary data.</text>
</comment>
<keyword evidence="2" id="KW-1185">Reference proteome</keyword>
<reference evidence="1 2" key="1">
    <citation type="journal article" date="2023" name="Commun. Biol.">
        <title>Genome analysis of Parmales, the sister group of diatoms, reveals the evolutionary specialization of diatoms from phago-mixotrophs to photoautotrophs.</title>
        <authorList>
            <person name="Ban H."/>
            <person name="Sato S."/>
            <person name="Yoshikawa S."/>
            <person name="Yamada K."/>
            <person name="Nakamura Y."/>
            <person name="Ichinomiya M."/>
            <person name="Sato N."/>
            <person name="Blanc-Mathieu R."/>
            <person name="Endo H."/>
            <person name="Kuwata A."/>
            <person name="Ogata H."/>
        </authorList>
    </citation>
    <scope>NUCLEOTIDE SEQUENCE [LARGE SCALE GENOMIC DNA]</scope>
</reference>
<name>A0ABQ6MXR3_9STRA</name>
<proteinExistence type="predicted"/>
<accession>A0ABQ6MXR3</accession>
<evidence type="ECO:0000313" key="2">
    <source>
        <dbReference type="Proteomes" id="UP001165060"/>
    </source>
</evidence>
<gene>
    <name evidence="1" type="ORF">TeGR_g9867</name>
</gene>
<protein>
    <submittedName>
        <fullName evidence="1">Uncharacterized protein</fullName>
    </submittedName>
</protein>